<dbReference type="Proteomes" id="UP001595955">
    <property type="component" value="Unassembled WGS sequence"/>
</dbReference>
<feature type="transmembrane region" description="Helical" evidence="2">
    <location>
        <begin position="197"/>
        <end position="217"/>
    </location>
</feature>
<evidence type="ECO:0000256" key="2">
    <source>
        <dbReference type="SAM" id="Phobius"/>
    </source>
</evidence>
<feature type="transmembrane region" description="Helical" evidence="2">
    <location>
        <begin position="350"/>
        <end position="368"/>
    </location>
</feature>
<organism evidence="3 4">
    <name type="scientific">Georgenia faecalis</name>
    <dbReference type="NCBI Taxonomy" id="2483799"/>
    <lineage>
        <taxon>Bacteria</taxon>
        <taxon>Bacillati</taxon>
        <taxon>Actinomycetota</taxon>
        <taxon>Actinomycetes</taxon>
        <taxon>Micrococcales</taxon>
        <taxon>Bogoriellaceae</taxon>
        <taxon>Georgenia</taxon>
    </lineage>
</organism>
<feature type="transmembrane region" description="Helical" evidence="2">
    <location>
        <begin position="323"/>
        <end position="344"/>
    </location>
</feature>
<dbReference type="EMBL" id="JBHSGF010000001">
    <property type="protein sequence ID" value="MFC4553868.1"/>
    <property type="molecule type" value="Genomic_DNA"/>
</dbReference>
<keyword evidence="2" id="KW-0812">Transmembrane</keyword>
<feature type="transmembrane region" description="Helical" evidence="2">
    <location>
        <begin position="135"/>
        <end position="156"/>
    </location>
</feature>
<name>A0ABV9D6M7_9MICO</name>
<comment type="caution">
    <text evidence="3">The sequence shown here is derived from an EMBL/GenBank/DDBJ whole genome shotgun (WGS) entry which is preliminary data.</text>
</comment>
<evidence type="ECO:0000313" key="4">
    <source>
        <dbReference type="Proteomes" id="UP001595955"/>
    </source>
</evidence>
<evidence type="ECO:0000256" key="1">
    <source>
        <dbReference type="SAM" id="MobiDB-lite"/>
    </source>
</evidence>
<sequence length="375" mass="39618">MTTGDRPTLATLPAAFERARGDAADRAWAERVIGRFSLDGVNRTLVADELTGVLALVRESGEGPAELFGEPADYVETQTDQWRAGGAPLEPAEPSTSWWDVPGLAAAVASVVAVMLAILEVAAGNWTTTYTLGKVLLPALTGVTALVSITTFETLLMRTRRRWAIAGALAVAGVGGSAILAAVVLGNDHPVLTGSVGWYAALVAVHVLAAVALFRVVPDGDAVRARQRAPGVPAPGRATPDDGGASPATVLSDDEWAAQLAGVLRLRVEMPESAVRQTIAEARQHAATNGTSLAQEFGPPRAYASRLPRSTSGRRTWERWRRAAWAVAVPVSGVLAFEGLRHGWEWGNVRWVMVIVFAAACVTVAGFLRDRRPSA</sequence>
<reference evidence="4" key="1">
    <citation type="journal article" date="2019" name="Int. J. Syst. Evol. Microbiol.">
        <title>The Global Catalogue of Microorganisms (GCM) 10K type strain sequencing project: providing services to taxonomists for standard genome sequencing and annotation.</title>
        <authorList>
            <consortium name="The Broad Institute Genomics Platform"/>
            <consortium name="The Broad Institute Genome Sequencing Center for Infectious Disease"/>
            <person name="Wu L."/>
            <person name="Ma J."/>
        </authorList>
    </citation>
    <scope>NUCLEOTIDE SEQUENCE [LARGE SCALE GENOMIC DNA]</scope>
    <source>
        <strain evidence="4">JCM 3369</strain>
    </source>
</reference>
<keyword evidence="2" id="KW-0472">Membrane</keyword>
<evidence type="ECO:0000313" key="3">
    <source>
        <dbReference type="EMBL" id="MFC4553868.1"/>
    </source>
</evidence>
<feature type="transmembrane region" description="Helical" evidence="2">
    <location>
        <begin position="104"/>
        <end position="123"/>
    </location>
</feature>
<dbReference type="RefSeq" id="WP_122823100.1">
    <property type="nucleotide sequence ID" value="NZ_CP033325.1"/>
</dbReference>
<gene>
    <name evidence="3" type="ORF">ACFO3F_01285</name>
</gene>
<proteinExistence type="predicted"/>
<feature type="region of interest" description="Disordered" evidence="1">
    <location>
        <begin position="225"/>
        <end position="249"/>
    </location>
</feature>
<accession>A0ABV9D6M7</accession>
<feature type="transmembrane region" description="Helical" evidence="2">
    <location>
        <begin position="163"/>
        <end position="185"/>
    </location>
</feature>
<evidence type="ECO:0008006" key="5">
    <source>
        <dbReference type="Google" id="ProtNLM"/>
    </source>
</evidence>
<keyword evidence="4" id="KW-1185">Reference proteome</keyword>
<keyword evidence="2" id="KW-1133">Transmembrane helix</keyword>
<protein>
    <recommendedName>
        <fullName evidence="5">DUF1129 family protein</fullName>
    </recommendedName>
</protein>